<keyword evidence="1" id="KW-1015">Disulfide bond</keyword>
<gene>
    <name evidence="3" type="ORF">THASP1DRAFT_15478</name>
</gene>
<dbReference type="SUPFAM" id="SSF52833">
    <property type="entry name" value="Thioredoxin-like"/>
    <property type="match status" value="1"/>
</dbReference>
<dbReference type="Proteomes" id="UP000271241">
    <property type="component" value="Unassembled WGS sequence"/>
</dbReference>
<dbReference type="InterPro" id="IPR036249">
    <property type="entry name" value="Thioredoxin-like_sf"/>
</dbReference>
<dbReference type="STRING" id="78915.A0A4P9XR80"/>
<keyword evidence="4" id="KW-1185">Reference proteome</keyword>
<evidence type="ECO:0000313" key="4">
    <source>
        <dbReference type="Proteomes" id="UP000271241"/>
    </source>
</evidence>
<dbReference type="CDD" id="cd02947">
    <property type="entry name" value="TRX_family"/>
    <property type="match status" value="1"/>
</dbReference>
<dbReference type="PROSITE" id="PS00194">
    <property type="entry name" value="THIOREDOXIN_1"/>
    <property type="match status" value="1"/>
</dbReference>
<dbReference type="Gene3D" id="3.40.30.10">
    <property type="entry name" value="Glutaredoxin"/>
    <property type="match status" value="1"/>
</dbReference>
<protein>
    <submittedName>
        <fullName evidence="3">Thioredoxin-like protein</fullName>
    </submittedName>
</protein>
<dbReference type="AlphaFoldDB" id="A0A4P9XR80"/>
<dbReference type="PANTHER" id="PTHR46115">
    <property type="entry name" value="THIOREDOXIN-LIKE PROTEIN 1"/>
    <property type="match status" value="1"/>
</dbReference>
<feature type="domain" description="Thioredoxin" evidence="2">
    <location>
        <begin position="3"/>
        <end position="116"/>
    </location>
</feature>
<dbReference type="InterPro" id="IPR013766">
    <property type="entry name" value="Thioredoxin_domain"/>
</dbReference>
<dbReference type="PROSITE" id="PS51352">
    <property type="entry name" value="THIOREDOXIN_2"/>
    <property type="match status" value="1"/>
</dbReference>
<name>A0A4P9XR80_9FUNG</name>
<proteinExistence type="predicted"/>
<reference evidence="4" key="1">
    <citation type="journal article" date="2018" name="Nat. Microbiol.">
        <title>Leveraging single-cell genomics to expand the fungal tree of life.</title>
        <authorList>
            <person name="Ahrendt S.R."/>
            <person name="Quandt C.A."/>
            <person name="Ciobanu D."/>
            <person name="Clum A."/>
            <person name="Salamov A."/>
            <person name="Andreopoulos B."/>
            <person name="Cheng J.F."/>
            <person name="Woyke T."/>
            <person name="Pelin A."/>
            <person name="Henrissat B."/>
            <person name="Reynolds N.K."/>
            <person name="Benny G.L."/>
            <person name="Smith M.E."/>
            <person name="James T.Y."/>
            <person name="Grigoriev I.V."/>
        </authorList>
    </citation>
    <scope>NUCLEOTIDE SEQUENCE [LARGE SCALE GENOMIC DNA]</scope>
    <source>
        <strain evidence="4">RSA 1356</strain>
    </source>
</reference>
<dbReference type="PRINTS" id="PR00421">
    <property type="entry name" value="THIOREDOXIN"/>
</dbReference>
<sequence>MIVELGDSAHLASLIATPGKVVVIDFYADWCGPCKMLSRSVFEKLYKDAEDVIIVKVDIEQHQDLAQKNEVSSIPLLHFYKDGKEANIAIGTDEKATNKMVGAQKVQETIERLRQE</sequence>
<accession>A0A4P9XR80</accession>
<evidence type="ECO:0000259" key="2">
    <source>
        <dbReference type="PROSITE" id="PS51352"/>
    </source>
</evidence>
<dbReference type="Pfam" id="PF00085">
    <property type="entry name" value="Thioredoxin"/>
    <property type="match status" value="1"/>
</dbReference>
<evidence type="ECO:0000256" key="1">
    <source>
        <dbReference type="ARBA" id="ARBA00023157"/>
    </source>
</evidence>
<dbReference type="OrthoDB" id="2121326at2759"/>
<organism evidence="3 4">
    <name type="scientific">Thamnocephalis sphaerospora</name>
    <dbReference type="NCBI Taxonomy" id="78915"/>
    <lineage>
        <taxon>Eukaryota</taxon>
        <taxon>Fungi</taxon>
        <taxon>Fungi incertae sedis</taxon>
        <taxon>Zoopagomycota</taxon>
        <taxon>Zoopagomycotina</taxon>
        <taxon>Zoopagomycetes</taxon>
        <taxon>Zoopagales</taxon>
        <taxon>Sigmoideomycetaceae</taxon>
        <taxon>Thamnocephalis</taxon>
    </lineage>
</organism>
<dbReference type="EMBL" id="KZ992588">
    <property type="protein sequence ID" value="RKP08584.1"/>
    <property type="molecule type" value="Genomic_DNA"/>
</dbReference>
<evidence type="ECO:0000313" key="3">
    <source>
        <dbReference type="EMBL" id="RKP08584.1"/>
    </source>
</evidence>
<dbReference type="InterPro" id="IPR017937">
    <property type="entry name" value="Thioredoxin_CS"/>
</dbReference>